<dbReference type="AlphaFoldDB" id="A0A9P8G2T5"/>
<feature type="compositionally biased region" description="Basic and acidic residues" evidence="1">
    <location>
        <begin position="296"/>
        <end position="312"/>
    </location>
</feature>
<reference evidence="3" key="2">
    <citation type="submission" date="2021-08" db="EMBL/GenBank/DDBJ databases">
        <authorList>
            <person name="Gostincar C."/>
            <person name="Sun X."/>
            <person name="Song Z."/>
            <person name="Gunde-Cimerman N."/>
        </authorList>
    </citation>
    <scope>NUCLEOTIDE SEQUENCE</scope>
    <source>
        <strain evidence="3">EXF-9298</strain>
    </source>
</reference>
<name>A0A9P8G2T5_AURME</name>
<feature type="non-terminal residue" evidence="3">
    <location>
        <position position="415"/>
    </location>
</feature>
<evidence type="ECO:0000259" key="2">
    <source>
        <dbReference type="Pfam" id="PF25438"/>
    </source>
</evidence>
<evidence type="ECO:0000256" key="1">
    <source>
        <dbReference type="SAM" id="MobiDB-lite"/>
    </source>
</evidence>
<feature type="compositionally biased region" description="Low complexity" evidence="1">
    <location>
        <begin position="314"/>
        <end position="329"/>
    </location>
</feature>
<feature type="region of interest" description="Disordered" evidence="1">
    <location>
        <begin position="135"/>
        <end position="207"/>
    </location>
</feature>
<feature type="compositionally biased region" description="Polar residues" evidence="1">
    <location>
        <begin position="139"/>
        <end position="148"/>
    </location>
</feature>
<dbReference type="InterPro" id="IPR057218">
    <property type="entry name" value="DUF7896"/>
</dbReference>
<reference evidence="3" key="1">
    <citation type="journal article" date="2021" name="J Fungi (Basel)">
        <title>Virulence traits and population genomics of the black yeast Aureobasidium melanogenum.</title>
        <authorList>
            <person name="Cernosa A."/>
            <person name="Sun X."/>
            <person name="Gostincar C."/>
            <person name="Fang C."/>
            <person name="Gunde-Cimerman N."/>
            <person name="Song Z."/>
        </authorList>
    </citation>
    <scope>NUCLEOTIDE SEQUENCE</scope>
    <source>
        <strain evidence="3">EXF-9298</strain>
    </source>
</reference>
<keyword evidence="4" id="KW-1185">Reference proteome</keyword>
<evidence type="ECO:0000313" key="3">
    <source>
        <dbReference type="EMBL" id="KAG9989978.1"/>
    </source>
</evidence>
<feature type="compositionally biased region" description="Basic and acidic residues" evidence="1">
    <location>
        <begin position="190"/>
        <end position="207"/>
    </location>
</feature>
<feature type="compositionally biased region" description="Polar residues" evidence="1">
    <location>
        <begin position="275"/>
        <end position="290"/>
    </location>
</feature>
<organism evidence="3 4">
    <name type="scientific">Aureobasidium melanogenum</name>
    <name type="common">Aureobasidium pullulans var. melanogenum</name>
    <dbReference type="NCBI Taxonomy" id="46634"/>
    <lineage>
        <taxon>Eukaryota</taxon>
        <taxon>Fungi</taxon>
        <taxon>Dikarya</taxon>
        <taxon>Ascomycota</taxon>
        <taxon>Pezizomycotina</taxon>
        <taxon>Dothideomycetes</taxon>
        <taxon>Dothideomycetidae</taxon>
        <taxon>Dothideales</taxon>
        <taxon>Saccotheciaceae</taxon>
        <taxon>Aureobasidium</taxon>
    </lineage>
</organism>
<accession>A0A9P8G2T5</accession>
<dbReference type="Pfam" id="PF25438">
    <property type="entry name" value="DUF7896"/>
    <property type="match status" value="1"/>
</dbReference>
<gene>
    <name evidence="3" type="ORF">KCU98_g1484</name>
</gene>
<feature type="region of interest" description="Disordered" evidence="1">
    <location>
        <begin position="266"/>
        <end position="342"/>
    </location>
</feature>
<evidence type="ECO:0000313" key="4">
    <source>
        <dbReference type="Proteomes" id="UP000729357"/>
    </source>
</evidence>
<feature type="domain" description="DUF7896" evidence="2">
    <location>
        <begin position="36"/>
        <end position="101"/>
    </location>
</feature>
<comment type="caution">
    <text evidence="3">The sequence shown here is derived from an EMBL/GenBank/DDBJ whole genome shotgun (WGS) entry which is preliminary data.</text>
</comment>
<dbReference type="Proteomes" id="UP000729357">
    <property type="component" value="Unassembled WGS sequence"/>
</dbReference>
<protein>
    <recommendedName>
        <fullName evidence="2">DUF7896 domain-containing protein</fullName>
    </recommendedName>
</protein>
<proteinExistence type="predicted"/>
<feature type="compositionally biased region" description="Basic and acidic residues" evidence="1">
    <location>
        <begin position="168"/>
        <end position="179"/>
    </location>
</feature>
<dbReference type="EMBL" id="JAHFXS010000054">
    <property type="protein sequence ID" value="KAG9989978.1"/>
    <property type="molecule type" value="Genomic_DNA"/>
</dbReference>
<sequence>MPIGRPNAVFIPKARADKGAPSATSIPKGLRNPTLKVWKCFDLSPDHLMRQCEKCKTGYRYETNHGATEHLRSKHSNMFGKDMMELSKGKNRRWVLSTKRLIEEGWLRDVSVQDVSEPSPQQGEQLLTVIRTTKPFAGGSQNSTSDGGSQRPHLHQVYCPPDIPQHTPQKDVCKDDHPPNTDSKAQRLLPEYRERHTTAAEPDRSRFPDLQNPVISIVSSVVDDFEIRLRDLIRSSTDLNDLEGRVPMIRGQFLVQYGIRANQVERDHPPLPSLRTVSSSPTSERLSITTPPDVADLDRPHLEGATDHDERTLSSNSQPNLNNSSSGNSAQQDTPHDDPPLIVSSDLVWLQNEFADFDNDMLSWDPNDETWNLGQVTTNDLSNSLYTTESSKDVHAYDALIQPSHMPDETIGFSR</sequence>